<name>A0A8H2VJA1_9SACH</name>
<feature type="region of interest" description="Disordered" evidence="1">
    <location>
        <begin position="40"/>
        <end position="145"/>
    </location>
</feature>
<evidence type="ECO:0000313" key="2">
    <source>
        <dbReference type="EMBL" id="CAB4256438.1"/>
    </source>
</evidence>
<dbReference type="EMBL" id="CAEFZW010000009">
    <property type="protein sequence ID" value="CAB4256438.1"/>
    <property type="molecule type" value="Genomic_DNA"/>
</dbReference>
<evidence type="ECO:0000313" key="3">
    <source>
        <dbReference type="Proteomes" id="UP000644660"/>
    </source>
</evidence>
<proteinExistence type="predicted"/>
<reference evidence="2 3" key="1">
    <citation type="submission" date="2020-05" db="EMBL/GenBank/DDBJ databases">
        <authorList>
            <person name="Casaregola S."/>
            <person name="Devillers H."/>
            <person name="Grondin C."/>
        </authorList>
    </citation>
    <scope>NUCLEOTIDE SEQUENCE [LARGE SCALE GENOMIC DNA]</scope>
    <source>
        <strain evidence="2 3">CLIB 1767</strain>
    </source>
</reference>
<accession>A0A8H2VJA1</accession>
<feature type="compositionally biased region" description="Polar residues" evidence="1">
    <location>
        <begin position="108"/>
        <end position="129"/>
    </location>
</feature>
<evidence type="ECO:0000256" key="1">
    <source>
        <dbReference type="SAM" id="MobiDB-lite"/>
    </source>
</evidence>
<keyword evidence="3" id="KW-1185">Reference proteome</keyword>
<sequence>MSSPGTTAPTHTPTTTKPKTIFTNAAAVPGTNFPQMEIGYCGNPTPTTHAKIRGPTHPHAMPSYQKPKTNGQKPHSAPCTVTTAPAHPPPAPAPTSPHNKQPHRENAHPNNRLKSPPTANHQPTGNPSRAPSEAHAQLRAPRVNFARKPQICTDFPGNLRSLHVAHCGKNA</sequence>
<dbReference type="RefSeq" id="XP_041408282.1">
    <property type="nucleotide sequence ID" value="XM_041552348.1"/>
</dbReference>
<dbReference type="Proteomes" id="UP000644660">
    <property type="component" value="Unassembled WGS sequence"/>
</dbReference>
<dbReference type="AlphaFoldDB" id="A0A8H2VJA1"/>
<comment type="caution">
    <text evidence="2">The sequence shown here is derived from an EMBL/GenBank/DDBJ whole genome shotgun (WGS) entry which is preliminary data.</text>
</comment>
<dbReference type="GeneID" id="64859515"/>
<feature type="compositionally biased region" description="Pro residues" evidence="1">
    <location>
        <begin position="86"/>
        <end position="95"/>
    </location>
</feature>
<protein>
    <submittedName>
        <fullName evidence="2">Uncharacterized protein</fullName>
    </submittedName>
</protein>
<organism evidence="2 3">
    <name type="scientific">Maudiozyma barnettii</name>
    <dbReference type="NCBI Taxonomy" id="61262"/>
    <lineage>
        <taxon>Eukaryota</taxon>
        <taxon>Fungi</taxon>
        <taxon>Dikarya</taxon>
        <taxon>Ascomycota</taxon>
        <taxon>Saccharomycotina</taxon>
        <taxon>Saccharomycetes</taxon>
        <taxon>Saccharomycetales</taxon>
        <taxon>Saccharomycetaceae</taxon>
        <taxon>Maudiozyma</taxon>
    </lineage>
</organism>
<feature type="region of interest" description="Disordered" evidence="1">
    <location>
        <begin position="1"/>
        <end position="22"/>
    </location>
</feature>
<gene>
    <name evidence="2" type="ORF">KABA2_09S04664</name>
</gene>